<dbReference type="InterPro" id="IPR011761">
    <property type="entry name" value="ATP-grasp"/>
</dbReference>
<dbReference type="Gene3D" id="3.40.50.20">
    <property type="match status" value="1"/>
</dbReference>
<evidence type="ECO:0000256" key="2">
    <source>
        <dbReference type="ARBA" id="ARBA00022741"/>
    </source>
</evidence>
<dbReference type="InterPro" id="IPR040570">
    <property type="entry name" value="LAL_C2"/>
</dbReference>
<feature type="compositionally biased region" description="Basic and acidic residues" evidence="5">
    <location>
        <begin position="429"/>
        <end position="466"/>
    </location>
</feature>
<evidence type="ECO:0000313" key="8">
    <source>
        <dbReference type="Proteomes" id="UP001501721"/>
    </source>
</evidence>
<dbReference type="SUPFAM" id="SSF56059">
    <property type="entry name" value="Glutathione synthetase ATP-binding domain-like"/>
    <property type="match status" value="1"/>
</dbReference>
<comment type="caution">
    <text evidence="7">The sequence shown here is derived from an EMBL/GenBank/DDBJ whole genome shotgun (WGS) entry which is preliminary data.</text>
</comment>
<dbReference type="Pfam" id="PF18603">
    <property type="entry name" value="LAL_C2"/>
    <property type="match status" value="1"/>
</dbReference>
<dbReference type="PROSITE" id="PS00867">
    <property type="entry name" value="CPSASE_2"/>
    <property type="match status" value="1"/>
</dbReference>
<dbReference type="PROSITE" id="PS50975">
    <property type="entry name" value="ATP_GRASP"/>
    <property type="match status" value="1"/>
</dbReference>
<evidence type="ECO:0000313" key="7">
    <source>
        <dbReference type="EMBL" id="GAA2469412.1"/>
    </source>
</evidence>
<evidence type="ECO:0000259" key="6">
    <source>
        <dbReference type="PROSITE" id="PS50975"/>
    </source>
</evidence>
<dbReference type="InterPro" id="IPR041472">
    <property type="entry name" value="BL00235/CARNS1_N"/>
</dbReference>
<dbReference type="PANTHER" id="PTHR43585">
    <property type="entry name" value="FUMIPYRROLE BIOSYNTHESIS PROTEIN C"/>
    <property type="match status" value="1"/>
</dbReference>
<protein>
    <submittedName>
        <fullName evidence="7">ATP-grasp domain-containing protein</fullName>
    </submittedName>
</protein>
<keyword evidence="8" id="KW-1185">Reference proteome</keyword>
<evidence type="ECO:0000256" key="5">
    <source>
        <dbReference type="SAM" id="MobiDB-lite"/>
    </source>
</evidence>
<dbReference type="Pfam" id="PF18130">
    <property type="entry name" value="ATPgrasp_N"/>
    <property type="match status" value="1"/>
</dbReference>
<feature type="domain" description="ATP-grasp" evidence="6">
    <location>
        <begin position="116"/>
        <end position="311"/>
    </location>
</feature>
<keyword evidence="3 4" id="KW-0067">ATP-binding</keyword>
<sequence>MNDRLLLLIESNTTGTGRQFAQRAVAAGIEPVLLSADPGRYPYVAEDGLRTVVVDTADPGALWSAVRELAAGAEIAGVLSSSEYFVATAAELADRLGLPGPAADAVRACRNKTTQRRLLAGAGVPVPGFTEAGEVAEAVDAAARLGLPVVVKPVQGSGSVGVRLCASLGEVADHAGTLLAATVNERGLAAPTRILVESYLTGREFSVEVVGHEAVVTVAKHVGPPPVFVETGHDLPAALPTRQRDALTGCAVAAVRALGLGWGAAHVELRLDGDTPRVIEVNPRLAGGMIPELVRRACGIDLVTAQVRAAAGLPVTLERDRDAGASIRFLTVEAAGTLGPADAVEEALSRARKVPEVMDAALYRAPETPVGPAEDFRGRLGHVITAGSSTAAAARAADEAVTRLAGALRPPAAPPTAQPPAPPAPSDTAPDHKDHQDHKDREEHQDHQGREEHKDREGRMDRQETV</sequence>
<evidence type="ECO:0000256" key="1">
    <source>
        <dbReference type="ARBA" id="ARBA00022598"/>
    </source>
</evidence>
<feature type="compositionally biased region" description="Pro residues" evidence="5">
    <location>
        <begin position="411"/>
        <end position="425"/>
    </location>
</feature>
<dbReference type="SMART" id="SM01209">
    <property type="entry name" value="GARS_A"/>
    <property type="match status" value="1"/>
</dbReference>
<feature type="region of interest" description="Disordered" evidence="5">
    <location>
        <begin position="409"/>
        <end position="466"/>
    </location>
</feature>
<evidence type="ECO:0000256" key="4">
    <source>
        <dbReference type="PROSITE-ProRule" id="PRU00409"/>
    </source>
</evidence>
<dbReference type="PANTHER" id="PTHR43585:SF2">
    <property type="entry name" value="ATP-GRASP ENZYME FSQD"/>
    <property type="match status" value="1"/>
</dbReference>
<accession>A0ABN3KQL8</accession>
<keyword evidence="1" id="KW-0436">Ligase</keyword>
<proteinExistence type="predicted"/>
<keyword evidence="2 4" id="KW-0547">Nucleotide-binding</keyword>
<evidence type="ECO:0000256" key="3">
    <source>
        <dbReference type="ARBA" id="ARBA00022840"/>
    </source>
</evidence>
<reference evidence="7 8" key="1">
    <citation type="journal article" date="2019" name="Int. J. Syst. Evol. Microbiol.">
        <title>The Global Catalogue of Microorganisms (GCM) 10K type strain sequencing project: providing services to taxonomists for standard genome sequencing and annotation.</title>
        <authorList>
            <consortium name="The Broad Institute Genomics Platform"/>
            <consortium name="The Broad Institute Genome Sequencing Center for Infectious Disease"/>
            <person name="Wu L."/>
            <person name="Ma J."/>
        </authorList>
    </citation>
    <scope>NUCLEOTIDE SEQUENCE [LARGE SCALE GENOMIC DNA]</scope>
    <source>
        <strain evidence="7 8">JCM 6923</strain>
    </source>
</reference>
<dbReference type="Pfam" id="PF13535">
    <property type="entry name" value="ATP-grasp_4"/>
    <property type="match status" value="1"/>
</dbReference>
<dbReference type="InterPro" id="IPR052032">
    <property type="entry name" value="ATP-dep_AA_Ligase"/>
</dbReference>
<dbReference type="RefSeq" id="WP_346076388.1">
    <property type="nucleotide sequence ID" value="NZ_BAAATL010000002.1"/>
</dbReference>
<organism evidence="7 8">
    <name type="scientific">Streptomyces graminearus</name>
    <dbReference type="NCBI Taxonomy" id="284030"/>
    <lineage>
        <taxon>Bacteria</taxon>
        <taxon>Bacillati</taxon>
        <taxon>Actinomycetota</taxon>
        <taxon>Actinomycetes</taxon>
        <taxon>Kitasatosporales</taxon>
        <taxon>Streptomycetaceae</taxon>
        <taxon>Streptomyces</taxon>
    </lineage>
</organism>
<dbReference type="EMBL" id="BAAATL010000002">
    <property type="protein sequence ID" value="GAA2469412.1"/>
    <property type="molecule type" value="Genomic_DNA"/>
</dbReference>
<dbReference type="Proteomes" id="UP001501721">
    <property type="component" value="Unassembled WGS sequence"/>
</dbReference>
<name>A0ABN3KQL8_9ACTN</name>
<dbReference type="Gene3D" id="3.30.470.20">
    <property type="entry name" value="ATP-grasp fold, B domain"/>
    <property type="match status" value="1"/>
</dbReference>
<gene>
    <name evidence="7" type="ORF">GCM10010422_08920</name>
</gene>
<dbReference type="InterPro" id="IPR005479">
    <property type="entry name" value="CPAse_ATP-bd"/>
</dbReference>